<sequence>MRTVRPRSRHRGRTGRPWCSATRSSSSVLRVLAHRALPLQDFITLHPEHIARNNALGPMSDDGGRSITGAIVRACFSLLARSINELAARPRRCSAEKVPASPSAGAALHRHASPLPVHVRICPRAHRRTYLAA</sequence>
<comment type="caution">
    <text evidence="1">The sequence shown here is derived from an EMBL/GenBank/DDBJ whole genome shotgun (WGS) entry which is preliminary data.</text>
</comment>
<dbReference type="AlphaFoldDB" id="A0AAD7BSL5"/>
<dbReference type="Proteomes" id="UP001221757">
    <property type="component" value="Unassembled WGS sequence"/>
</dbReference>
<organism evidence="1 2">
    <name type="scientific">Mycena rosella</name>
    <name type="common">Pink bonnet</name>
    <name type="synonym">Agaricus rosellus</name>
    <dbReference type="NCBI Taxonomy" id="1033263"/>
    <lineage>
        <taxon>Eukaryota</taxon>
        <taxon>Fungi</taxon>
        <taxon>Dikarya</taxon>
        <taxon>Basidiomycota</taxon>
        <taxon>Agaricomycotina</taxon>
        <taxon>Agaricomycetes</taxon>
        <taxon>Agaricomycetidae</taxon>
        <taxon>Agaricales</taxon>
        <taxon>Marasmiineae</taxon>
        <taxon>Mycenaceae</taxon>
        <taxon>Mycena</taxon>
    </lineage>
</organism>
<name>A0AAD7BSL5_MYCRO</name>
<keyword evidence="2" id="KW-1185">Reference proteome</keyword>
<evidence type="ECO:0000313" key="2">
    <source>
        <dbReference type="Proteomes" id="UP001221757"/>
    </source>
</evidence>
<reference evidence="1" key="1">
    <citation type="submission" date="2023-03" db="EMBL/GenBank/DDBJ databases">
        <title>Massive genome expansion in bonnet fungi (Mycena s.s.) driven by repeated elements and novel gene families across ecological guilds.</title>
        <authorList>
            <consortium name="Lawrence Berkeley National Laboratory"/>
            <person name="Harder C.B."/>
            <person name="Miyauchi S."/>
            <person name="Viragh M."/>
            <person name="Kuo A."/>
            <person name="Thoen E."/>
            <person name="Andreopoulos B."/>
            <person name="Lu D."/>
            <person name="Skrede I."/>
            <person name="Drula E."/>
            <person name="Henrissat B."/>
            <person name="Morin E."/>
            <person name="Kohler A."/>
            <person name="Barry K."/>
            <person name="LaButti K."/>
            <person name="Morin E."/>
            <person name="Salamov A."/>
            <person name="Lipzen A."/>
            <person name="Mereny Z."/>
            <person name="Hegedus B."/>
            <person name="Baldrian P."/>
            <person name="Stursova M."/>
            <person name="Weitz H."/>
            <person name="Taylor A."/>
            <person name="Grigoriev I.V."/>
            <person name="Nagy L.G."/>
            <person name="Martin F."/>
            <person name="Kauserud H."/>
        </authorList>
    </citation>
    <scope>NUCLEOTIDE SEQUENCE</scope>
    <source>
        <strain evidence="1">CBHHK067</strain>
    </source>
</reference>
<evidence type="ECO:0000313" key="1">
    <source>
        <dbReference type="EMBL" id="KAJ7629600.1"/>
    </source>
</evidence>
<dbReference type="EMBL" id="JARKIE010000536">
    <property type="protein sequence ID" value="KAJ7629600.1"/>
    <property type="molecule type" value="Genomic_DNA"/>
</dbReference>
<gene>
    <name evidence="1" type="ORF">B0H17DRAFT_1340001</name>
</gene>
<proteinExistence type="predicted"/>
<accession>A0AAD7BSL5</accession>
<protein>
    <submittedName>
        <fullName evidence="1">Uncharacterized protein</fullName>
    </submittedName>
</protein>